<feature type="transmembrane region" description="Helical" evidence="4">
    <location>
        <begin position="40"/>
        <end position="63"/>
    </location>
</feature>
<sequence length="430" mass="46050">MALMTDSGNDTNRHSESFSPELKSEATPQFPANAIPNGGLIAWLQVVGSFMAFLNTWGIVNSFGAFQSYYSSELLSDVSDSNISWIGSIHGFLLCLTGFLTGPLFDAGYAYYLICIGSFLVVFGMFMVSLCTQYWQVMLAQGICIGLGSGCLFIPSVGIIPTYFSTRKALATGLAASGSSVAGVIYPIAFTRLQQSIGFPWATRVIAFIMLGTLSITIATFRVRILPPERRQLFDPQALCDVPFMLFNATAFFTCVGLYVPYFYISDYSTTVATMSPSLAFYMVPILSAGSVFGRILPNFFADKTGPLNTIAICICAAFILAYCWLAIANTPGIIVFCVLYGFFPGTFVSLQATSVVTLSPSLGIFGTRMGMSTLCAGLGTLVGNPVAGAIVGKGSWLGLRLFCACALAVGTVFVAGARVVRSRRLMDQV</sequence>
<protein>
    <recommendedName>
        <fullName evidence="7">Major facilitator superfamily (MFS) profile domain-containing protein</fullName>
    </recommendedName>
</protein>
<dbReference type="GO" id="GO:0022857">
    <property type="term" value="F:transmembrane transporter activity"/>
    <property type="evidence" value="ECO:0007669"/>
    <property type="project" value="InterPro"/>
</dbReference>
<evidence type="ECO:0000256" key="4">
    <source>
        <dbReference type="SAM" id="Phobius"/>
    </source>
</evidence>
<feature type="transmembrane region" description="Helical" evidence="4">
    <location>
        <begin position="109"/>
        <end position="128"/>
    </location>
</feature>
<keyword evidence="4" id="KW-0472">Membrane</keyword>
<evidence type="ECO:0000313" key="5">
    <source>
        <dbReference type="EMBL" id="ODM20712.1"/>
    </source>
</evidence>
<feature type="transmembrane region" description="Helical" evidence="4">
    <location>
        <begin position="83"/>
        <end position="102"/>
    </location>
</feature>
<comment type="subcellular location">
    <subcellularLocation>
        <location evidence="1">Membrane</location>
        <topology evidence="1">Multi-pass membrane protein</topology>
    </subcellularLocation>
</comment>
<feature type="transmembrane region" description="Helical" evidence="4">
    <location>
        <begin position="169"/>
        <end position="189"/>
    </location>
</feature>
<keyword evidence="4" id="KW-0812">Transmembrane</keyword>
<dbReference type="InterPro" id="IPR050327">
    <property type="entry name" value="Proton-linked_MCT"/>
</dbReference>
<feature type="transmembrane region" description="Helical" evidence="4">
    <location>
        <begin position="371"/>
        <end position="392"/>
    </location>
</feature>
<dbReference type="SUPFAM" id="SSF103473">
    <property type="entry name" value="MFS general substrate transporter"/>
    <property type="match status" value="1"/>
</dbReference>
<dbReference type="AlphaFoldDB" id="A0A1E3BIA9"/>
<feature type="region of interest" description="Disordered" evidence="3">
    <location>
        <begin position="1"/>
        <end position="22"/>
    </location>
</feature>
<feature type="transmembrane region" description="Helical" evidence="4">
    <location>
        <begin position="242"/>
        <end position="264"/>
    </location>
</feature>
<comment type="caution">
    <text evidence="5">The sequence shown here is derived from an EMBL/GenBank/DDBJ whole genome shotgun (WGS) entry which is preliminary data.</text>
</comment>
<feature type="transmembrane region" description="Helical" evidence="4">
    <location>
        <begin position="334"/>
        <end position="359"/>
    </location>
</feature>
<evidence type="ECO:0000313" key="6">
    <source>
        <dbReference type="Proteomes" id="UP000094569"/>
    </source>
</evidence>
<feature type="transmembrane region" description="Helical" evidence="4">
    <location>
        <begin position="201"/>
        <end position="221"/>
    </location>
</feature>
<feature type="transmembrane region" description="Helical" evidence="4">
    <location>
        <begin position="279"/>
        <end position="297"/>
    </location>
</feature>
<reference evidence="5 6" key="1">
    <citation type="journal article" date="2016" name="BMC Genomics">
        <title>Comparative genomic and transcriptomic analyses of the Fuzhuan brick tea-fermentation fungus Aspergillus cristatus.</title>
        <authorList>
            <person name="Ge Y."/>
            <person name="Wang Y."/>
            <person name="Liu Y."/>
            <person name="Tan Y."/>
            <person name="Ren X."/>
            <person name="Zhang X."/>
            <person name="Hyde K.D."/>
            <person name="Liu Y."/>
            <person name="Liu Z."/>
        </authorList>
    </citation>
    <scope>NUCLEOTIDE SEQUENCE [LARGE SCALE GENOMIC DNA]</scope>
    <source>
        <strain evidence="5 6">GZAAS20.1005</strain>
    </source>
</reference>
<proteinExistence type="inferred from homology"/>
<organism evidence="5 6">
    <name type="scientific">Aspergillus cristatus</name>
    <name type="common">Chinese Fuzhuan brick tea-fermentation fungus</name>
    <name type="synonym">Eurotium cristatum</name>
    <dbReference type="NCBI Taxonomy" id="573508"/>
    <lineage>
        <taxon>Eukaryota</taxon>
        <taxon>Fungi</taxon>
        <taxon>Dikarya</taxon>
        <taxon>Ascomycota</taxon>
        <taxon>Pezizomycotina</taxon>
        <taxon>Eurotiomycetes</taxon>
        <taxon>Eurotiomycetidae</taxon>
        <taxon>Eurotiales</taxon>
        <taxon>Aspergillaceae</taxon>
        <taxon>Aspergillus</taxon>
        <taxon>Aspergillus subgen. Aspergillus</taxon>
    </lineage>
</organism>
<dbReference type="Proteomes" id="UP000094569">
    <property type="component" value="Unassembled WGS sequence"/>
</dbReference>
<dbReference type="GO" id="GO:0016020">
    <property type="term" value="C:membrane"/>
    <property type="evidence" value="ECO:0007669"/>
    <property type="project" value="UniProtKB-SubCell"/>
</dbReference>
<dbReference type="Pfam" id="PF07690">
    <property type="entry name" value="MFS_1"/>
    <property type="match status" value="1"/>
</dbReference>
<gene>
    <name evidence="5" type="ORF">SI65_03765</name>
</gene>
<dbReference type="InterPro" id="IPR036259">
    <property type="entry name" value="MFS_trans_sf"/>
</dbReference>
<dbReference type="OrthoDB" id="6509908at2759"/>
<accession>A0A1E3BIA9</accession>
<keyword evidence="6" id="KW-1185">Reference proteome</keyword>
<dbReference type="InterPro" id="IPR011701">
    <property type="entry name" value="MFS"/>
</dbReference>
<evidence type="ECO:0008006" key="7">
    <source>
        <dbReference type="Google" id="ProtNLM"/>
    </source>
</evidence>
<feature type="compositionally biased region" description="Polar residues" evidence="3">
    <location>
        <begin position="1"/>
        <end position="10"/>
    </location>
</feature>
<evidence type="ECO:0000256" key="2">
    <source>
        <dbReference type="ARBA" id="ARBA00006727"/>
    </source>
</evidence>
<dbReference type="Gene3D" id="1.20.1250.20">
    <property type="entry name" value="MFS general substrate transporter like domains"/>
    <property type="match status" value="2"/>
</dbReference>
<comment type="similarity">
    <text evidence="2">Belongs to the major facilitator superfamily. Monocarboxylate porter (TC 2.A.1.13) family.</text>
</comment>
<evidence type="ECO:0000256" key="1">
    <source>
        <dbReference type="ARBA" id="ARBA00004141"/>
    </source>
</evidence>
<name>A0A1E3BIA9_ASPCR</name>
<feature type="transmembrane region" description="Helical" evidence="4">
    <location>
        <begin position="398"/>
        <end position="421"/>
    </location>
</feature>
<dbReference type="PANTHER" id="PTHR11360">
    <property type="entry name" value="MONOCARBOXYLATE TRANSPORTER"/>
    <property type="match status" value="1"/>
</dbReference>
<dbReference type="PANTHER" id="PTHR11360:SF234">
    <property type="entry name" value="MFS-TYPE TRANSPORTER DBAD-RELATED"/>
    <property type="match status" value="1"/>
</dbReference>
<feature type="transmembrane region" description="Helical" evidence="4">
    <location>
        <begin position="309"/>
        <end position="328"/>
    </location>
</feature>
<keyword evidence="4" id="KW-1133">Transmembrane helix</keyword>
<evidence type="ECO:0000256" key="3">
    <source>
        <dbReference type="SAM" id="MobiDB-lite"/>
    </source>
</evidence>
<feature type="transmembrane region" description="Helical" evidence="4">
    <location>
        <begin position="134"/>
        <end position="157"/>
    </location>
</feature>
<dbReference type="EMBL" id="JXNT01000003">
    <property type="protein sequence ID" value="ODM20712.1"/>
    <property type="molecule type" value="Genomic_DNA"/>
</dbReference>
<dbReference type="VEuPathDB" id="FungiDB:SI65_03765"/>